<dbReference type="OrthoDB" id="2362444at2759"/>
<feature type="compositionally biased region" description="Basic residues" evidence="5">
    <location>
        <begin position="9"/>
        <end position="18"/>
    </location>
</feature>
<dbReference type="EMBL" id="VFQX01000064">
    <property type="protein sequence ID" value="KAF0972957.1"/>
    <property type="molecule type" value="Genomic_DNA"/>
</dbReference>
<keyword evidence="2 4" id="KW-0802">TPR repeat</keyword>
<dbReference type="InterPro" id="IPR011990">
    <property type="entry name" value="TPR-like_helical_dom_sf"/>
</dbReference>
<evidence type="ECO:0000256" key="4">
    <source>
        <dbReference type="PROSITE-ProRule" id="PRU00339"/>
    </source>
</evidence>
<feature type="compositionally biased region" description="Polar residues" evidence="5">
    <location>
        <begin position="171"/>
        <end position="180"/>
    </location>
</feature>
<dbReference type="Pfam" id="PF12796">
    <property type="entry name" value="Ank_2"/>
    <property type="match status" value="1"/>
</dbReference>
<dbReference type="PANTHER" id="PTHR45831">
    <property type="entry name" value="LD24721P"/>
    <property type="match status" value="1"/>
</dbReference>
<dbReference type="PROSITE" id="PS50005">
    <property type="entry name" value="TPR"/>
    <property type="match status" value="2"/>
</dbReference>
<accession>A0A6A5B4U5</accession>
<feature type="compositionally biased region" description="Basic and acidic residues" evidence="5">
    <location>
        <begin position="28"/>
        <end position="41"/>
    </location>
</feature>
<dbReference type="AlphaFoldDB" id="A0A6A5B4U5"/>
<proteinExistence type="predicted"/>
<evidence type="ECO:0000256" key="2">
    <source>
        <dbReference type="ARBA" id="ARBA00022803"/>
    </source>
</evidence>
<dbReference type="Gene3D" id="1.25.40.10">
    <property type="entry name" value="Tetratricopeptide repeat domain"/>
    <property type="match status" value="1"/>
</dbReference>
<dbReference type="PROSITE" id="PS50088">
    <property type="entry name" value="ANK_REPEAT"/>
    <property type="match status" value="1"/>
</dbReference>
<dbReference type="VEuPathDB" id="AmoebaDB:NF0100600"/>
<keyword evidence="1" id="KW-0677">Repeat</keyword>
<dbReference type="PANTHER" id="PTHR45831:SF2">
    <property type="entry name" value="LD24721P"/>
    <property type="match status" value="1"/>
</dbReference>
<keyword evidence="7" id="KW-1185">Reference proteome</keyword>
<dbReference type="SUPFAM" id="SSF48403">
    <property type="entry name" value="Ankyrin repeat"/>
    <property type="match status" value="1"/>
</dbReference>
<dbReference type="VEuPathDB" id="AmoebaDB:FDP41_008809"/>
<dbReference type="GeneID" id="68116026"/>
<dbReference type="InterPro" id="IPR036770">
    <property type="entry name" value="Ankyrin_rpt-contain_sf"/>
</dbReference>
<dbReference type="Gene3D" id="1.25.40.20">
    <property type="entry name" value="Ankyrin repeat-containing domain"/>
    <property type="match status" value="1"/>
</dbReference>
<feature type="repeat" description="TPR" evidence="4">
    <location>
        <begin position="66"/>
        <end position="99"/>
    </location>
</feature>
<feature type="repeat" description="ANK" evidence="3">
    <location>
        <begin position="236"/>
        <end position="268"/>
    </location>
</feature>
<evidence type="ECO:0000256" key="3">
    <source>
        <dbReference type="PROSITE-ProRule" id="PRU00023"/>
    </source>
</evidence>
<dbReference type="InterPro" id="IPR002110">
    <property type="entry name" value="Ankyrin_rpt"/>
</dbReference>
<evidence type="ECO:0000313" key="6">
    <source>
        <dbReference type="EMBL" id="KAF0972957.1"/>
    </source>
</evidence>
<dbReference type="GO" id="GO:0072380">
    <property type="term" value="C:TRC complex"/>
    <property type="evidence" value="ECO:0007669"/>
    <property type="project" value="TreeGrafter"/>
</dbReference>
<dbReference type="SUPFAM" id="SSF48452">
    <property type="entry name" value="TPR-like"/>
    <property type="match status" value="1"/>
</dbReference>
<dbReference type="Proteomes" id="UP000444721">
    <property type="component" value="Unassembled WGS sequence"/>
</dbReference>
<keyword evidence="3" id="KW-0040">ANK repeat</keyword>
<comment type="caution">
    <text evidence="6">The sequence shown here is derived from an EMBL/GenBank/DDBJ whole genome shotgun (WGS) entry which is preliminary data.</text>
</comment>
<dbReference type="GO" id="GO:0016020">
    <property type="term" value="C:membrane"/>
    <property type="evidence" value="ECO:0007669"/>
    <property type="project" value="TreeGrafter"/>
</dbReference>
<evidence type="ECO:0000256" key="5">
    <source>
        <dbReference type="SAM" id="MobiDB-lite"/>
    </source>
</evidence>
<protein>
    <submittedName>
        <fullName evidence="6">Uncharacterized protein</fullName>
    </submittedName>
</protein>
<dbReference type="GO" id="GO:0060090">
    <property type="term" value="F:molecular adaptor activity"/>
    <property type="evidence" value="ECO:0007669"/>
    <property type="project" value="TreeGrafter"/>
</dbReference>
<feature type="region of interest" description="Disordered" evidence="5">
    <location>
        <begin position="163"/>
        <end position="186"/>
    </location>
</feature>
<sequence>MPKKPSSSKSKKSTKSSQHKQQPQPLSDKQRSDQERERGNEQFRQQQFDAAITSYTQAILLDSNNVLNVSNRAQVFYKIGQYRNAINDAETALQLDPKWWKAYHVKAASLAALQEYEEAKHCCDQGLSALQSSSNNGEDASLSSSKVEQGIEMITNLKNQIESMQEKSKTRQQQTPSKPVSKNKELEQVKKKMDSFALPQLFVSINNNDFEDVTKCLTDLGYSVNMPLNFEFGFGTSVTPLHYCVLKGTPDMLKYLLEKGADWKAKTSQPFYFTVLHLCCLFNVADMLQVLLNFIDEQLEKDEKQTS</sequence>
<dbReference type="InterPro" id="IPR019734">
    <property type="entry name" value="TPR_rpt"/>
</dbReference>
<evidence type="ECO:0000313" key="7">
    <source>
        <dbReference type="Proteomes" id="UP000444721"/>
    </source>
</evidence>
<dbReference type="RefSeq" id="XP_044557670.1">
    <property type="nucleotide sequence ID" value="XM_044712701.1"/>
</dbReference>
<reference evidence="6 7" key="1">
    <citation type="journal article" date="2019" name="Sci. Rep.">
        <title>Nanopore sequencing improves the draft genome of the human pathogenic amoeba Naegleria fowleri.</title>
        <authorList>
            <person name="Liechti N."/>
            <person name="Schurch N."/>
            <person name="Bruggmann R."/>
            <person name="Wittwer M."/>
        </authorList>
    </citation>
    <scope>NUCLEOTIDE SEQUENCE [LARGE SCALE GENOMIC DNA]</scope>
    <source>
        <strain evidence="6 7">ATCC 30894</strain>
    </source>
</reference>
<evidence type="ECO:0000256" key="1">
    <source>
        <dbReference type="ARBA" id="ARBA00022737"/>
    </source>
</evidence>
<feature type="region of interest" description="Disordered" evidence="5">
    <location>
        <begin position="1"/>
        <end position="42"/>
    </location>
</feature>
<name>A0A6A5B4U5_NAEFO</name>
<dbReference type="PROSITE" id="PS50297">
    <property type="entry name" value="ANK_REP_REGION"/>
    <property type="match status" value="1"/>
</dbReference>
<dbReference type="InterPro" id="IPR047150">
    <property type="entry name" value="SGT"/>
</dbReference>
<gene>
    <name evidence="6" type="ORF">FDP41_008809</name>
</gene>
<dbReference type="GO" id="GO:0006620">
    <property type="term" value="P:post-translational protein targeting to endoplasmic reticulum membrane"/>
    <property type="evidence" value="ECO:0007669"/>
    <property type="project" value="TreeGrafter"/>
</dbReference>
<dbReference type="VEuPathDB" id="AmoebaDB:NfTy_010340"/>
<dbReference type="SMART" id="SM00248">
    <property type="entry name" value="ANK"/>
    <property type="match status" value="2"/>
</dbReference>
<feature type="repeat" description="TPR" evidence="4">
    <location>
        <begin position="32"/>
        <end position="65"/>
    </location>
</feature>
<dbReference type="Pfam" id="PF13414">
    <property type="entry name" value="TPR_11"/>
    <property type="match status" value="1"/>
</dbReference>
<dbReference type="SMART" id="SM00028">
    <property type="entry name" value="TPR"/>
    <property type="match status" value="3"/>
</dbReference>
<organism evidence="6 7">
    <name type="scientific">Naegleria fowleri</name>
    <name type="common">Brain eating amoeba</name>
    <dbReference type="NCBI Taxonomy" id="5763"/>
    <lineage>
        <taxon>Eukaryota</taxon>
        <taxon>Discoba</taxon>
        <taxon>Heterolobosea</taxon>
        <taxon>Tetramitia</taxon>
        <taxon>Eutetramitia</taxon>
        <taxon>Vahlkampfiidae</taxon>
        <taxon>Naegleria</taxon>
    </lineage>
</organism>